<evidence type="ECO:0000256" key="4">
    <source>
        <dbReference type="ARBA" id="ARBA00023125"/>
    </source>
</evidence>
<dbReference type="Pfam" id="PF00642">
    <property type="entry name" value="zf-CCCH"/>
    <property type="match status" value="1"/>
</dbReference>
<dbReference type="SMART" id="SM00356">
    <property type="entry name" value="ZnF_C3H1"/>
    <property type="match status" value="2"/>
</dbReference>
<dbReference type="Pfam" id="PF25512">
    <property type="entry name" value="zf-CCCH_AtC3H23"/>
    <property type="match status" value="1"/>
</dbReference>
<keyword evidence="4" id="KW-0238">DNA-binding</keyword>
<comment type="caution">
    <text evidence="7">The sequence shown here is derived from an EMBL/GenBank/DDBJ whole genome shotgun (WGS) entry which is preliminary data.</text>
</comment>
<gene>
    <name evidence="7" type="ORF">FRX31_029135</name>
</gene>
<proteinExistence type="predicted"/>
<evidence type="ECO:0000256" key="5">
    <source>
        <dbReference type="PROSITE-ProRule" id="PRU00723"/>
    </source>
</evidence>
<evidence type="ECO:0000259" key="6">
    <source>
        <dbReference type="PROSITE" id="PS50103"/>
    </source>
</evidence>
<dbReference type="AlphaFoldDB" id="A0A7J6V9D4"/>
<dbReference type="InterPro" id="IPR000571">
    <property type="entry name" value="Znf_CCCH"/>
</dbReference>
<evidence type="ECO:0000313" key="7">
    <source>
        <dbReference type="EMBL" id="KAF5181278.1"/>
    </source>
</evidence>
<keyword evidence="1 5" id="KW-0479">Metal-binding</keyword>
<evidence type="ECO:0000256" key="3">
    <source>
        <dbReference type="ARBA" id="ARBA00022833"/>
    </source>
</evidence>
<dbReference type="EMBL" id="JABWDY010036340">
    <property type="protein sequence ID" value="KAF5181278.1"/>
    <property type="molecule type" value="Genomic_DNA"/>
</dbReference>
<dbReference type="OrthoDB" id="410307at2759"/>
<dbReference type="Proteomes" id="UP000554482">
    <property type="component" value="Unassembled WGS sequence"/>
</dbReference>
<keyword evidence="3 5" id="KW-0862">Zinc</keyword>
<sequence length="282" mass="32544">MQSVPLILSQNRCSKSVRASNSGMYNRNFISAHQAKIMNSSLYARSGDFFMYVFKIRKCAKLRSHDWTECPYAHKGEKARRRDPLKYHYCAIICPLFHNGSCPRGDLCQFSHGIFEFWLHPARFRTRFCNSGVFCLRKVCFFAHSMQEIRPSIGYKCQCHTQMIAAPPPARRSTFPGKTNSMMHIVANYSPWTPSTARNYKVKQVESPILPNLPSPSTTKKKKVEVTWDDLLEYYKVMNHEDYAAGADQDQLDQILDAIDYSTIDWTVDWTAEVPDVNWMGV</sequence>
<evidence type="ECO:0000256" key="2">
    <source>
        <dbReference type="ARBA" id="ARBA00022771"/>
    </source>
</evidence>
<reference evidence="7 8" key="1">
    <citation type="submission" date="2020-06" db="EMBL/GenBank/DDBJ databases">
        <title>Transcriptomic and genomic resources for Thalictrum thalictroides and T. hernandezii: Facilitating candidate gene discovery in an emerging model plant lineage.</title>
        <authorList>
            <person name="Arias T."/>
            <person name="Riano-Pachon D.M."/>
            <person name="Di Stilio V.S."/>
        </authorList>
    </citation>
    <scope>NUCLEOTIDE SEQUENCE [LARGE SCALE GENOMIC DNA]</scope>
    <source>
        <strain evidence="8">cv. WT478/WT964</strain>
        <tissue evidence="7">Leaves</tissue>
    </source>
</reference>
<feature type="domain" description="C3H1-type" evidence="6">
    <location>
        <begin position="89"/>
        <end position="115"/>
    </location>
</feature>
<dbReference type="PANTHER" id="PTHR14493">
    <property type="entry name" value="UNKEMPT FAMILY MEMBER"/>
    <property type="match status" value="1"/>
</dbReference>
<feature type="zinc finger region" description="C3H1-type" evidence="5">
    <location>
        <begin position="89"/>
        <end position="115"/>
    </location>
</feature>
<dbReference type="PANTHER" id="PTHR14493:SF109">
    <property type="entry name" value="ZINC FINGER CCCH DOMAIN-CONTAINING PROTEIN 54"/>
    <property type="match status" value="1"/>
</dbReference>
<name>A0A7J6V9D4_THATH</name>
<organism evidence="7 8">
    <name type="scientific">Thalictrum thalictroides</name>
    <name type="common">Rue-anemone</name>
    <name type="synonym">Anemone thalictroides</name>
    <dbReference type="NCBI Taxonomy" id="46969"/>
    <lineage>
        <taxon>Eukaryota</taxon>
        <taxon>Viridiplantae</taxon>
        <taxon>Streptophyta</taxon>
        <taxon>Embryophyta</taxon>
        <taxon>Tracheophyta</taxon>
        <taxon>Spermatophyta</taxon>
        <taxon>Magnoliopsida</taxon>
        <taxon>Ranunculales</taxon>
        <taxon>Ranunculaceae</taxon>
        <taxon>Thalictroideae</taxon>
        <taxon>Thalictrum</taxon>
    </lineage>
</organism>
<dbReference type="InterPro" id="IPR057444">
    <property type="entry name" value="Znf-CCCH_AtC3H23-like"/>
</dbReference>
<keyword evidence="2 5" id="KW-0863">Zinc-finger</keyword>
<protein>
    <submittedName>
        <fullName evidence="7">Zinc finger ccch domain-containing protein</fullName>
    </submittedName>
</protein>
<dbReference type="GO" id="GO:0008270">
    <property type="term" value="F:zinc ion binding"/>
    <property type="evidence" value="ECO:0007669"/>
    <property type="project" value="UniProtKB-KW"/>
</dbReference>
<evidence type="ECO:0000256" key="1">
    <source>
        <dbReference type="ARBA" id="ARBA00022723"/>
    </source>
</evidence>
<dbReference type="InterPro" id="IPR045234">
    <property type="entry name" value="Unkempt-like"/>
</dbReference>
<dbReference type="PROSITE" id="PS50103">
    <property type="entry name" value="ZF_C3H1"/>
    <property type="match status" value="1"/>
</dbReference>
<keyword evidence="8" id="KW-1185">Reference proteome</keyword>
<dbReference type="GO" id="GO:0003677">
    <property type="term" value="F:DNA binding"/>
    <property type="evidence" value="ECO:0007669"/>
    <property type="project" value="UniProtKB-KW"/>
</dbReference>
<accession>A0A7J6V9D4</accession>
<evidence type="ECO:0000313" key="8">
    <source>
        <dbReference type="Proteomes" id="UP000554482"/>
    </source>
</evidence>
<dbReference type="Gene3D" id="4.10.1000.10">
    <property type="entry name" value="Zinc finger, CCCH-type"/>
    <property type="match status" value="1"/>
</dbReference>